<dbReference type="EMBL" id="VUYU01000008">
    <property type="protein sequence ID" value="NHZ34752.1"/>
    <property type="molecule type" value="Genomic_DNA"/>
</dbReference>
<gene>
    <name evidence="1" type="ORF">F0185_14345</name>
</gene>
<comment type="caution">
    <text evidence="1">The sequence shown here is derived from an EMBL/GenBank/DDBJ whole genome shotgun (WGS) entry which is preliminary data.</text>
</comment>
<dbReference type="Proteomes" id="UP000785613">
    <property type="component" value="Unassembled WGS sequence"/>
</dbReference>
<evidence type="ECO:0000313" key="1">
    <source>
        <dbReference type="EMBL" id="NHZ34752.1"/>
    </source>
</evidence>
<organism evidence="1 2">
    <name type="scientific">Massilia rubra</name>
    <dbReference type="NCBI Taxonomy" id="2607910"/>
    <lineage>
        <taxon>Bacteria</taxon>
        <taxon>Pseudomonadati</taxon>
        <taxon>Pseudomonadota</taxon>
        <taxon>Betaproteobacteria</taxon>
        <taxon>Burkholderiales</taxon>
        <taxon>Oxalobacteraceae</taxon>
        <taxon>Telluria group</taxon>
        <taxon>Massilia</taxon>
    </lineage>
</organism>
<protein>
    <submittedName>
        <fullName evidence="1">Uncharacterized protein</fullName>
    </submittedName>
</protein>
<accession>A0ABX0LKD1</accession>
<sequence length="102" mass="11307">MISSKSTLDWHLIGPLEHARLRDLRKVKNIMPQLKKKPLTVNGLGRRKSPVAIAQPALSEELTAEQIALYSALTSENGFSIDDARRHFLGESSSPGSKRTRS</sequence>
<reference evidence="1 2" key="1">
    <citation type="submission" date="2019-09" db="EMBL/GenBank/DDBJ databases">
        <title>Taxonomy of Antarctic Massilia spp.: description of Massilia rubra sp. nov., Massilia aquatica sp. nov., Massilia mucilaginosa sp. nov., Massilia frigida sp. nov. isolated from streams, lakes and regoliths.</title>
        <authorList>
            <person name="Holochova P."/>
            <person name="Sedlacek I."/>
            <person name="Kralova S."/>
            <person name="Maslanova I."/>
            <person name="Busse H.-J."/>
            <person name="Stankova E."/>
            <person name="Vrbovska V."/>
            <person name="Kovarovic V."/>
            <person name="Bartak M."/>
            <person name="Svec P."/>
            <person name="Pantucek R."/>
        </authorList>
    </citation>
    <scope>NUCLEOTIDE SEQUENCE [LARGE SCALE GENOMIC DNA]</scope>
    <source>
        <strain evidence="1 2">CCM 8692</strain>
    </source>
</reference>
<evidence type="ECO:0000313" key="2">
    <source>
        <dbReference type="Proteomes" id="UP000785613"/>
    </source>
</evidence>
<keyword evidence="2" id="KW-1185">Reference proteome</keyword>
<name>A0ABX0LKD1_9BURK</name>
<dbReference type="RefSeq" id="WP_167225500.1">
    <property type="nucleotide sequence ID" value="NZ_VUYU01000008.1"/>
</dbReference>
<proteinExistence type="predicted"/>